<proteinExistence type="predicted"/>
<organism evidence="3 4">
    <name type="scientific">Streptomyces calidiresistens</name>
    <dbReference type="NCBI Taxonomy" id="1485586"/>
    <lineage>
        <taxon>Bacteria</taxon>
        <taxon>Bacillati</taxon>
        <taxon>Actinomycetota</taxon>
        <taxon>Actinomycetes</taxon>
        <taxon>Kitasatosporales</taxon>
        <taxon>Streptomycetaceae</taxon>
        <taxon>Streptomyces</taxon>
    </lineage>
</organism>
<comment type="caution">
    <text evidence="3">The sequence shown here is derived from an EMBL/GenBank/DDBJ whole genome shotgun (WGS) entry which is preliminary data.</text>
</comment>
<dbReference type="AlphaFoldDB" id="A0A7W3T0V5"/>
<gene>
    <name evidence="3" type="ORF">FOE67_04680</name>
</gene>
<dbReference type="Proteomes" id="UP000530234">
    <property type="component" value="Unassembled WGS sequence"/>
</dbReference>
<evidence type="ECO:0000313" key="4">
    <source>
        <dbReference type="Proteomes" id="UP000530234"/>
    </source>
</evidence>
<sequence length="319" mass="34945">MNTHAAAPDRTATRLFAGAQRWIRRHAGYLDSPAGREELPLTPRVKALMQLALLRHCWARTVPADDPGLEEVTAVVERAWRRPGFPHADSLDPRYARQLRLMYAALAPDPTGPHRAVLDRLTAEGYLEPRRKPPYLHLETRCYADLAGSAHRLASYRELYARSLLARATGLPVAELDVCEITHTVFHLTGFGFRESCLTGEERRDAARVVARLTDHCVRGGQWDFAAKLLLARHCLDGEPLRTPSGRAVVRLLAGAQSPDGAIPGKSVAERAAPTATPVEFFRASYQATIATALATLSVTGGRGPGTDVPTTPAERETR</sequence>
<dbReference type="EMBL" id="VKHS01000056">
    <property type="protein sequence ID" value="MBB0228826.1"/>
    <property type="molecule type" value="Genomic_DNA"/>
</dbReference>
<evidence type="ECO:0000256" key="1">
    <source>
        <dbReference type="SAM" id="MobiDB-lite"/>
    </source>
</evidence>
<reference evidence="4" key="1">
    <citation type="submission" date="2019-10" db="EMBL/GenBank/DDBJ databases">
        <title>Streptomyces sp. nov., a novel actinobacterium isolated from alkaline environment.</title>
        <authorList>
            <person name="Golinska P."/>
        </authorList>
    </citation>
    <scope>NUCLEOTIDE SEQUENCE [LARGE SCALE GENOMIC DNA]</scope>
    <source>
        <strain evidence="4">DSM 42108</strain>
    </source>
</reference>
<protein>
    <recommendedName>
        <fullName evidence="2">DUF6895 domain-containing protein</fullName>
    </recommendedName>
</protein>
<feature type="domain" description="DUF6895" evidence="2">
    <location>
        <begin position="17"/>
        <end position="296"/>
    </location>
</feature>
<name>A0A7W3T0V5_9ACTN</name>
<keyword evidence="4" id="KW-1185">Reference proteome</keyword>
<dbReference type="InterPro" id="IPR054190">
    <property type="entry name" value="DUF6895"/>
</dbReference>
<feature type="region of interest" description="Disordered" evidence="1">
    <location>
        <begin position="299"/>
        <end position="319"/>
    </location>
</feature>
<dbReference type="Pfam" id="PF21836">
    <property type="entry name" value="DUF6895"/>
    <property type="match status" value="1"/>
</dbReference>
<evidence type="ECO:0000259" key="2">
    <source>
        <dbReference type="Pfam" id="PF21836"/>
    </source>
</evidence>
<dbReference type="RefSeq" id="WP_182660726.1">
    <property type="nucleotide sequence ID" value="NZ_VKHS01000056.1"/>
</dbReference>
<accession>A0A7W3T0V5</accession>
<evidence type="ECO:0000313" key="3">
    <source>
        <dbReference type="EMBL" id="MBB0228826.1"/>
    </source>
</evidence>